<keyword evidence="3" id="KW-0378">Hydrolase</keyword>
<proteinExistence type="predicted"/>
<organism evidence="3 4">
    <name type="scientific">Mucilaginibacter aquatilis</name>
    <dbReference type="NCBI Taxonomy" id="1517760"/>
    <lineage>
        <taxon>Bacteria</taxon>
        <taxon>Pseudomonadati</taxon>
        <taxon>Bacteroidota</taxon>
        <taxon>Sphingobacteriia</taxon>
        <taxon>Sphingobacteriales</taxon>
        <taxon>Sphingobacteriaceae</taxon>
        <taxon>Mucilaginibacter</taxon>
    </lineage>
</organism>
<feature type="domain" description="CAAX prenyl protease 2/Lysostaphin resistance protein A-like" evidence="2">
    <location>
        <begin position="82"/>
        <end position="230"/>
    </location>
</feature>
<evidence type="ECO:0000259" key="2">
    <source>
        <dbReference type="Pfam" id="PF02517"/>
    </source>
</evidence>
<dbReference type="Proteomes" id="UP000434850">
    <property type="component" value="Unassembled WGS sequence"/>
</dbReference>
<feature type="transmembrane region" description="Helical" evidence="1">
    <location>
        <begin position="131"/>
        <end position="149"/>
    </location>
</feature>
<feature type="transmembrane region" description="Helical" evidence="1">
    <location>
        <begin position="32"/>
        <end position="54"/>
    </location>
</feature>
<keyword evidence="1" id="KW-0472">Membrane</keyword>
<protein>
    <submittedName>
        <fullName evidence="3">CPBP family intramembrane metalloprotease</fullName>
    </submittedName>
</protein>
<dbReference type="GO" id="GO:0004175">
    <property type="term" value="F:endopeptidase activity"/>
    <property type="evidence" value="ECO:0007669"/>
    <property type="project" value="UniProtKB-ARBA"/>
</dbReference>
<keyword evidence="1" id="KW-1133">Transmembrane helix</keyword>
<feature type="transmembrane region" description="Helical" evidence="1">
    <location>
        <begin position="165"/>
        <end position="183"/>
    </location>
</feature>
<keyword evidence="1" id="KW-0812">Transmembrane</keyword>
<dbReference type="InterPro" id="IPR003675">
    <property type="entry name" value="Rce1/LyrA-like_dom"/>
</dbReference>
<dbReference type="RefSeq" id="WP_157541863.1">
    <property type="nucleotide sequence ID" value="NZ_WQLA01000003.1"/>
</dbReference>
<reference evidence="3 4" key="1">
    <citation type="submission" date="2019-12" db="EMBL/GenBank/DDBJ databases">
        <title>Mucilaginibacter sp. HME9299 genome sequencing and assembly.</title>
        <authorList>
            <person name="Kang H."/>
            <person name="Kim H."/>
            <person name="Joh K."/>
        </authorList>
    </citation>
    <scope>NUCLEOTIDE SEQUENCE [LARGE SCALE GENOMIC DNA]</scope>
    <source>
        <strain evidence="3 4">HME9299</strain>
    </source>
</reference>
<feature type="transmembrane region" description="Helical" evidence="1">
    <location>
        <begin position="195"/>
        <end position="214"/>
    </location>
</feature>
<keyword evidence="4" id="KW-1185">Reference proteome</keyword>
<dbReference type="GO" id="GO:0006508">
    <property type="term" value="P:proteolysis"/>
    <property type="evidence" value="ECO:0007669"/>
    <property type="project" value="UniProtKB-KW"/>
</dbReference>
<dbReference type="OrthoDB" id="1443714at2"/>
<evidence type="ECO:0000313" key="3">
    <source>
        <dbReference type="EMBL" id="MVN91565.1"/>
    </source>
</evidence>
<accession>A0A6I4I8J0</accession>
<sequence>MRSKSSLLFLIHFLRGVPVCQRRQTLFSLLKMLVWGLISLFAVSFLIALVQMLLARWNFISTVPSHGPIPQYLREQPRYRIFLEIVLIAPILEESAFRGILQRKFSYFRIGVITLIYLLTCKVLSLNFYLITIETIVILSTVVLVVFFSKKKLYMSMRWCNRPDVYPWLLWISAFGFGLWHYHNFNFDQANLGAIMINLLPFAVNGLIFAYVSLRAGLWWSIGLHTLNNAWPLLLWF</sequence>
<gene>
    <name evidence="3" type="ORF">GO816_10560</name>
</gene>
<name>A0A6I4I8J0_9SPHI</name>
<dbReference type="AlphaFoldDB" id="A0A6I4I8J0"/>
<dbReference type="EMBL" id="WQLA01000003">
    <property type="protein sequence ID" value="MVN91565.1"/>
    <property type="molecule type" value="Genomic_DNA"/>
</dbReference>
<dbReference type="GO" id="GO:0080120">
    <property type="term" value="P:CAAX-box protein maturation"/>
    <property type="evidence" value="ECO:0007669"/>
    <property type="project" value="UniProtKB-ARBA"/>
</dbReference>
<evidence type="ECO:0000313" key="4">
    <source>
        <dbReference type="Proteomes" id="UP000434850"/>
    </source>
</evidence>
<comment type="caution">
    <text evidence="3">The sequence shown here is derived from an EMBL/GenBank/DDBJ whole genome shotgun (WGS) entry which is preliminary data.</text>
</comment>
<evidence type="ECO:0000256" key="1">
    <source>
        <dbReference type="SAM" id="Phobius"/>
    </source>
</evidence>
<dbReference type="GO" id="GO:0008237">
    <property type="term" value="F:metallopeptidase activity"/>
    <property type="evidence" value="ECO:0007669"/>
    <property type="project" value="UniProtKB-KW"/>
</dbReference>
<keyword evidence="3" id="KW-0645">Protease</keyword>
<dbReference type="Pfam" id="PF02517">
    <property type="entry name" value="Rce1-like"/>
    <property type="match status" value="1"/>
</dbReference>
<keyword evidence="3" id="KW-0482">Metalloprotease</keyword>